<evidence type="ECO:0000313" key="1">
    <source>
        <dbReference type="EMBL" id="KAL3867001.1"/>
    </source>
</evidence>
<dbReference type="AlphaFoldDB" id="A0ABD3W004"/>
<dbReference type="EMBL" id="JBJQND010000009">
    <property type="protein sequence ID" value="KAL3867001.1"/>
    <property type="molecule type" value="Genomic_DNA"/>
</dbReference>
<protein>
    <submittedName>
        <fullName evidence="1">Uncharacterized protein</fullName>
    </submittedName>
</protein>
<organism evidence="1 2">
    <name type="scientific">Sinanodonta woodiana</name>
    <name type="common">Chinese pond mussel</name>
    <name type="synonym">Anodonta woodiana</name>
    <dbReference type="NCBI Taxonomy" id="1069815"/>
    <lineage>
        <taxon>Eukaryota</taxon>
        <taxon>Metazoa</taxon>
        <taxon>Spiralia</taxon>
        <taxon>Lophotrochozoa</taxon>
        <taxon>Mollusca</taxon>
        <taxon>Bivalvia</taxon>
        <taxon>Autobranchia</taxon>
        <taxon>Heteroconchia</taxon>
        <taxon>Palaeoheterodonta</taxon>
        <taxon>Unionida</taxon>
        <taxon>Unionoidea</taxon>
        <taxon>Unionidae</taxon>
        <taxon>Unioninae</taxon>
        <taxon>Sinanodonta</taxon>
    </lineage>
</organism>
<dbReference type="Proteomes" id="UP001634394">
    <property type="component" value="Unassembled WGS sequence"/>
</dbReference>
<comment type="caution">
    <text evidence="1">The sequence shown here is derived from an EMBL/GenBank/DDBJ whole genome shotgun (WGS) entry which is preliminary data.</text>
</comment>
<sequence length="68" mass="7472">ECTVSVVIAEAKRQRFCSYSSLPQDAALSCVSDIVETSKLSYFFNRWDVRICCCCCFTTSDGGGHGGY</sequence>
<keyword evidence="2" id="KW-1185">Reference proteome</keyword>
<name>A0ABD3W004_SINWO</name>
<gene>
    <name evidence="1" type="ORF">ACJMK2_044242</name>
</gene>
<evidence type="ECO:0000313" key="2">
    <source>
        <dbReference type="Proteomes" id="UP001634394"/>
    </source>
</evidence>
<accession>A0ABD3W004</accession>
<reference evidence="1 2" key="1">
    <citation type="submission" date="2024-11" db="EMBL/GenBank/DDBJ databases">
        <title>Chromosome-level genome assembly of the freshwater bivalve Anodonta woodiana.</title>
        <authorList>
            <person name="Chen X."/>
        </authorList>
    </citation>
    <scope>NUCLEOTIDE SEQUENCE [LARGE SCALE GENOMIC DNA]</scope>
    <source>
        <strain evidence="1">MN2024</strain>
        <tissue evidence="1">Gills</tissue>
    </source>
</reference>
<proteinExistence type="predicted"/>
<feature type="non-terminal residue" evidence="1">
    <location>
        <position position="1"/>
    </location>
</feature>